<evidence type="ECO:0000313" key="4">
    <source>
        <dbReference type="Proteomes" id="UP000005203"/>
    </source>
</evidence>
<dbReference type="GO" id="GO:0005737">
    <property type="term" value="C:cytoplasm"/>
    <property type="evidence" value="ECO:0007669"/>
    <property type="project" value="TreeGrafter"/>
</dbReference>
<dbReference type="GeneID" id="100578614"/>
<evidence type="ECO:0000313" key="3">
    <source>
        <dbReference type="EnsemblMetazoa" id="XP_003251270"/>
    </source>
</evidence>
<reference evidence="5" key="2">
    <citation type="submission" date="2025-04" db="UniProtKB">
        <authorList>
            <consortium name="RefSeq"/>
        </authorList>
    </citation>
    <scope>IDENTIFICATION</scope>
    <source>
        <strain evidence="5">DH4</strain>
        <tissue evidence="5">Whole body</tissue>
    </source>
</reference>
<dbReference type="GO" id="GO:0045505">
    <property type="term" value="F:dynein intermediate chain binding"/>
    <property type="evidence" value="ECO:0007669"/>
    <property type="project" value="TreeGrafter"/>
</dbReference>
<dbReference type="InterPro" id="IPR005334">
    <property type="entry name" value="Tctex-1-like"/>
</dbReference>
<dbReference type="AlphaFoldDB" id="A0A7M7GAG9"/>
<dbReference type="PANTHER" id="PTHR21255">
    <property type="entry name" value="T-COMPLEX-ASSOCIATED-TESTIS-EXPRESSED 1/ DYNEIN LIGHT CHAIN"/>
    <property type="match status" value="1"/>
</dbReference>
<dbReference type="EnsemblMetazoa" id="XM_003251222">
    <property type="protein sequence ID" value="XP_003251270"/>
    <property type="gene ID" value="LOC100578614"/>
</dbReference>
<feature type="compositionally biased region" description="Low complexity" evidence="2">
    <location>
        <begin position="1"/>
        <end position="13"/>
    </location>
</feature>
<dbReference type="GO" id="GO:0005868">
    <property type="term" value="C:cytoplasmic dynein complex"/>
    <property type="evidence" value="ECO:0007669"/>
    <property type="project" value="TreeGrafter"/>
</dbReference>
<dbReference type="CDD" id="cd21451">
    <property type="entry name" value="DLC-like_TCTEX1D"/>
    <property type="match status" value="1"/>
</dbReference>
<reference evidence="3" key="1">
    <citation type="submission" date="2021-01" db="UniProtKB">
        <authorList>
            <consortium name="EnsemblMetazoa"/>
        </authorList>
    </citation>
    <scope>IDENTIFICATION</scope>
    <source>
        <strain evidence="3">DH4</strain>
    </source>
</reference>
<protein>
    <submittedName>
        <fullName evidence="5">Tctex1 domain-containing protein 1</fullName>
    </submittedName>
</protein>
<evidence type="ECO:0000256" key="2">
    <source>
        <dbReference type="SAM" id="MobiDB-lite"/>
    </source>
</evidence>
<comment type="similarity">
    <text evidence="1">Belongs to the dynein light chain Tctex-type family.</text>
</comment>
<keyword evidence="4" id="KW-1185">Reference proteome</keyword>
<accession>A0A8B6XVY3</accession>
<dbReference type="Gene3D" id="3.30.1140.40">
    <property type="entry name" value="Tctex-1"/>
    <property type="match status" value="1"/>
</dbReference>
<sequence>MSQQQQQAKQTNQEIRSAKSLKVSNPNLQKPISALRGVQFNEGKKRLGSKNSGMNSVSRVFFHKRTDRMKVPKYQNTYRLESFNPFNIEVVDNMVRDTMESKLSTVTAYHPNIMAKLCCEIDNELQNALLKKDYDRYKLVVQATIVQRFDQSLHAGFQCLWDVERDNYSYYVFENNHIYAWCCVFAIYYE</sequence>
<evidence type="ECO:0000313" key="5">
    <source>
        <dbReference type="RefSeq" id="XP_003251270.1"/>
    </source>
</evidence>
<dbReference type="Proteomes" id="UP000005203">
    <property type="component" value="Linkage group LG2"/>
</dbReference>
<name>A0A7M7GAG9_APIME</name>
<dbReference type="InterPro" id="IPR038586">
    <property type="entry name" value="Tctex-1-like_sf"/>
</dbReference>
<dbReference type="OrthoDB" id="10248487at2759"/>
<dbReference type="OMA" id="KIVCHLV"/>
<dbReference type="RefSeq" id="XP_003251270.1">
    <property type="nucleotide sequence ID" value="XM_003251222.4"/>
</dbReference>
<accession>A0A7M7GAG9</accession>
<dbReference type="KEGG" id="ame:100578614"/>
<organism evidence="3">
    <name type="scientific">Apis mellifera</name>
    <name type="common">Honeybee</name>
    <dbReference type="NCBI Taxonomy" id="7460"/>
    <lineage>
        <taxon>Eukaryota</taxon>
        <taxon>Metazoa</taxon>
        <taxon>Ecdysozoa</taxon>
        <taxon>Arthropoda</taxon>
        <taxon>Hexapoda</taxon>
        <taxon>Insecta</taxon>
        <taxon>Pterygota</taxon>
        <taxon>Neoptera</taxon>
        <taxon>Endopterygota</taxon>
        <taxon>Hymenoptera</taxon>
        <taxon>Apocrita</taxon>
        <taxon>Aculeata</taxon>
        <taxon>Apoidea</taxon>
        <taxon>Anthophila</taxon>
        <taxon>Apidae</taxon>
        <taxon>Apis</taxon>
    </lineage>
</organism>
<dbReference type="Pfam" id="PF03645">
    <property type="entry name" value="Tctex-1"/>
    <property type="match status" value="1"/>
</dbReference>
<proteinExistence type="inferred from homology"/>
<gene>
    <name evidence="3" type="primary">100578614</name>
    <name evidence="5" type="synonym">LOC100578614</name>
</gene>
<dbReference type="PANTHER" id="PTHR21255:SF69">
    <property type="entry name" value="AT23443P"/>
    <property type="match status" value="1"/>
</dbReference>
<feature type="region of interest" description="Disordered" evidence="2">
    <location>
        <begin position="1"/>
        <end position="28"/>
    </location>
</feature>
<dbReference type="GO" id="GO:0007018">
    <property type="term" value="P:microtubule-based movement"/>
    <property type="evidence" value="ECO:0007669"/>
    <property type="project" value="TreeGrafter"/>
</dbReference>
<evidence type="ECO:0000256" key="1">
    <source>
        <dbReference type="ARBA" id="ARBA00005361"/>
    </source>
</evidence>